<reference evidence="1" key="1">
    <citation type="submission" date="2020-09" db="EMBL/GenBank/DDBJ databases">
        <title>Bacillus faecalis sp. nov., a moderately halophilic bacterium isolated from cow faeces.</title>
        <authorList>
            <person name="Jiang L."/>
            <person name="Lee J."/>
        </authorList>
    </citation>
    <scope>NUCLEOTIDE SEQUENCE</scope>
    <source>
        <strain evidence="1">AGMB 02131</strain>
    </source>
</reference>
<evidence type="ECO:0000313" key="2">
    <source>
        <dbReference type="Proteomes" id="UP000602076"/>
    </source>
</evidence>
<sequence>MRAGKAALTMMIGSLLFLTGCEEFPKKGDAKWALFKTTNPHPAVLYETADEFKFSEELHDYVLKMPEIYDAAIIVGKERVLVAYKVKQMKRFKMKKIEKELKKKLEKKYKDRKFTVSSDFKIFLEAVELNEELKDKDYSRKKARKQFKKIIKLEQEKT</sequence>
<evidence type="ECO:0000313" key="1">
    <source>
        <dbReference type="EMBL" id="MBD3109878.1"/>
    </source>
</evidence>
<comment type="caution">
    <text evidence="1">The sequence shown here is derived from an EMBL/GenBank/DDBJ whole genome shotgun (WGS) entry which is preliminary data.</text>
</comment>
<dbReference type="AlphaFoldDB" id="A0A927CY58"/>
<dbReference type="EMBL" id="JACXSI010000046">
    <property type="protein sequence ID" value="MBD3109878.1"/>
    <property type="molecule type" value="Genomic_DNA"/>
</dbReference>
<gene>
    <name evidence="1" type="ORF">IEO70_16175</name>
</gene>
<protein>
    <submittedName>
        <fullName evidence="1">YhcN/YlaJ family sporulation lipoprotein</fullName>
    </submittedName>
</protein>
<dbReference type="InterPro" id="IPR019076">
    <property type="entry name" value="Spore_lipoprot_YhcN/YlaJ-like"/>
</dbReference>
<accession>A0A927CY58</accession>
<keyword evidence="2" id="KW-1185">Reference proteome</keyword>
<dbReference type="PROSITE" id="PS51257">
    <property type="entry name" value="PROKAR_LIPOPROTEIN"/>
    <property type="match status" value="1"/>
</dbReference>
<dbReference type="Pfam" id="PF09580">
    <property type="entry name" value="Spore_YhcN_YlaJ"/>
    <property type="match status" value="1"/>
</dbReference>
<proteinExistence type="predicted"/>
<keyword evidence="1" id="KW-0449">Lipoprotein</keyword>
<name>A0A927CY58_9BACI</name>
<organism evidence="1 2">
    <name type="scientific">Peribacillus faecalis</name>
    <dbReference type="NCBI Taxonomy" id="2772559"/>
    <lineage>
        <taxon>Bacteria</taxon>
        <taxon>Bacillati</taxon>
        <taxon>Bacillota</taxon>
        <taxon>Bacilli</taxon>
        <taxon>Bacillales</taxon>
        <taxon>Bacillaceae</taxon>
        <taxon>Peribacillus</taxon>
    </lineage>
</organism>
<dbReference type="Proteomes" id="UP000602076">
    <property type="component" value="Unassembled WGS sequence"/>
</dbReference>